<name>A0A0F9Z9K9_9MICR</name>
<organism evidence="1 2">
    <name type="scientific">Vairimorpha ceranae</name>
    <dbReference type="NCBI Taxonomy" id="40302"/>
    <lineage>
        <taxon>Eukaryota</taxon>
        <taxon>Fungi</taxon>
        <taxon>Fungi incertae sedis</taxon>
        <taxon>Microsporidia</taxon>
        <taxon>Nosematidae</taxon>
        <taxon>Vairimorpha</taxon>
    </lineage>
</organism>
<comment type="caution">
    <text evidence="1">The sequence shown here is derived from an EMBL/GenBank/DDBJ whole genome shotgun (WGS) entry which is preliminary data.</text>
</comment>
<protein>
    <submittedName>
        <fullName evidence="1">Uncharacterized protein</fullName>
    </submittedName>
</protein>
<sequence>MYNYCATSESKVSVNKMSLKPNLKRSCCISGKVCSSCKYSKDFSQKNGCSPTDQTEKTFIEENYQIVISCPILKFLIYSNASKYNVLSEKLEYRIDKIFKSLVLYLMSIEQHILNKLLLEVVKKIQIFLKTY</sequence>
<dbReference type="AlphaFoldDB" id="A0A0F9Z9K9"/>
<gene>
    <name evidence="1" type="ORF">AAJ76_640009691</name>
</gene>
<dbReference type="RefSeq" id="XP_024330251.1">
    <property type="nucleotide sequence ID" value="XM_024476186.1"/>
</dbReference>
<keyword evidence="2" id="KW-1185">Reference proteome</keyword>
<dbReference type="Proteomes" id="UP000034350">
    <property type="component" value="Unassembled WGS sequence"/>
</dbReference>
<proteinExistence type="predicted"/>
<dbReference type="VEuPathDB" id="MicrosporidiaDB:AAJ76_640009691"/>
<evidence type="ECO:0000313" key="1">
    <source>
        <dbReference type="EMBL" id="KKO74509.1"/>
    </source>
</evidence>
<dbReference type="GeneID" id="36321137"/>
<dbReference type="EMBL" id="JPQZ01000064">
    <property type="protein sequence ID" value="KKO74509.1"/>
    <property type="molecule type" value="Genomic_DNA"/>
</dbReference>
<dbReference type="VEuPathDB" id="MicrosporidiaDB:NCER_101941"/>
<accession>A0A0F9Z9K9</accession>
<reference evidence="1 2" key="1">
    <citation type="journal article" date="2015" name="Environ. Microbiol.">
        <title>Genome analyses suggest the presence of polyploidy and recent human-driven expansions in eight global populations of the honeybee pathogen Nosema ceranae.</title>
        <authorList>
            <person name="Pelin A."/>
            <person name="Selman M."/>
            <person name="Aris-Brosou S."/>
            <person name="Farinelli L."/>
            <person name="Corradi N."/>
        </authorList>
    </citation>
    <scope>NUCLEOTIDE SEQUENCE [LARGE SCALE GENOMIC DNA]</scope>
    <source>
        <strain evidence="1 2">PA08 1199</strain>
    </source>
</reference>
<evidence type="ECO:0000313" key="2">
    <source>
        <dbReference type="Proteomes" id="UP000034350"/>
    </source>
</evidence>